<dbReference type="EMBL" id="JACGCM010001717">
    <property type="protein sequence ID" value="KAF6151099.1"/>
    <property type="molecule type" value="Genomic_DNA"/>
</dbReference>
<comment type="caution">
    <text evidence="1">The sequence shown here is derived from an EMBL/GenBank/DDBJ whole genome shotgun (WGS) entry which is preliminary data.</text>
</comment>
<organism evidence="1 2">
    <name type="scientific">Kingdonia uniflora</name>
    <dbReference type="NCBI Taxonomy" id="39325"/>
    <lineage>
        <taxon>Eukaryota</taxon>
        <taxon>Viridiplantae</taxon>
        <taxon>Streptophyta</taxon>
        <taxon>Embryophyta</taxon>
        <taxon>Tracheophyta</taxon>
        <taxon>Spermatophyta</taxon>
        <taxon>Magnoliopsida</taxon>
        <taxon>Ranunculales</taxon>
        <taxon>Circaeasteraceae</taxon>
        <taxon>Kingdonia</taxon>
    </lineage>
</organism>
<protein>
    <recommendedName>
        <fullName evidence="3">tRNA-splicing endonuclease subunit Sen54 N-terminal domain-containing protein</fullName>
    </recommendedName>
</protein>
<sequence length="132" mass="15490">MYEMVGEKNNGRCWESFEAYMHLKSLGYIVGRHGVPWSMKKGKRTCGSASPQSTQEKNELYIRNKVNPRYVPKTSSDLKLVYYYICRFHPPSNHELEDLERKCNGIPLKFCHIEHGRMSFFSLNKIEFPLLP</sequence>
<dbReference type="Proteomes" id="UP000541444">
    <property type="component" value="Unassembled WGS sequence"/>
</dbReference>
<evidence type="ECO:0008006" key="3">
    <source>
        <dbReference type="Google" id="ProtNLM"/>
    </source>
</evidence>
<name>A0A7J7M896_9MAGN</name>
<dbReference type="AlphaFoldDB" id="A0A7J7M896"/>
<dbReference type="PANTHER" id="PTHR21027:SF1">
    <property type="entry name" value="TRNA-SPLICING ENDONUCLEASE SUBUNIT SEN54"/>
    <property type="match status" value="1"/>
</dbReference>
<evidence type="ECO:0000313" key="2">
    <source>
        <dbReference type="Proteomes" id="UP000541444"/>
    </source>
</evidence>
<reference evidence="1 2" key="1">
    <citation type="journal article" date="2020" name="IScience">
        <title>Genome Sequencing of the Endangered Kingdonia uniflora (Circaeasteraceae, Ranunculales) Reveals Potential Mechanisms of Evolutionary Specialization.</title>
        <authorList>
            <person name="Sun Y."/>
            <person name="Deng T."/>
            <person name="Zhang A."/>
            <person name="Moore M.J."/>
            <person name="Landis J.B."/>
            <person name="Lin N."/>
            <person name="Zhang H."/>
            <person name="Zhang X."/>
            <person name="Huang J."/>
            <person name="Zhang X."/>
            <person name="Sun H."/>
            <person name="Wang H."/>
        </authorList>
    </citation>
    <scope>NUCLEOTIDE SEQUENCE [LARGE SCALE GENOMIC DNA]</scope>
    <source>
        <strain evidence="1">TB1705</strain>
        <tissue evidence="1">Leaf</tissue>
    </source>
</reference>
<evidence type="ECO:0000313" key="1">
    <source>
        <dbReference type="EMBL" id="KAF6151099.1"/>
    </source>
</evidence>
<dbReference type="PANTHER" id="PTHR21027">
    <property type="entry name" value="TRNA-SPLICING ENDONUCLEASE SUBUNIT SEN54"/>
    <property type="match status" value="1"/>
</dbReference>
<accession>A0A7J7M896</accession>
<keyword evidence="2" id="KW-1185">Reference proteome</keyword>
<dbReference type="OrthoDB" id="408683at2759"/>
<proteinExistence type="predicted"/>
<dbReference type="GO" id="GO:0000379">
    <property type="term" value="P:tRNA-type intron splice site recognition and cleavage"/>
    <property type="evidence" value="ECO:0007669"/>
    <property type="project" value="TreeGrafter"/>
</dbReference>
<dbReference type="GO" id="GO:0000214">
    <property type="term" value="C:tRNA-intron endonuclease complex"/>
    <property type="evidence" value="ECO:0007669"/>
    <property type="project" value="TreeGrafter"/>
</dbReference>
<dbReference type="InterPro" id="IPR024337">
    <property type="entry name" value="tRNA_splic_suSen54"/>
</dbReference>
<gene>
    <name evidence="1" type="ORF">GIB67_042434</name>
</gene>